<keyword evidence="5" id="KW-0547">Nucleotide-binding</keyword>
<keyword evidence="3" id="KW-1003">Cell membrane</keyword>
<feature type="domain" description="ABC transporter" evidence="10">
    <location>
        <begin position="332"/>
        <end position="568"/>
    </location>
</feature>
<feature type="transmembrane region" description="Helical" evidence="9">
    <location>
        <begin position="12"/>
        <end position="32"/>
    </location>
</feature>
<protein>
    <submittedName>
        <fullName evidence="12">Abc transporter</fullName>
    </submittedName>
</protein>
<evidence type="ECO:0000256" key="9">
    <source>
        <dbReference type="SAM" id="Phobius"/>
    </source>
</evidence>
<dbReference type="GO" id="GO:0005524">
    <property type="term" value="F:ATP binding"/>
    <property type="evidence" value="ECO:0007669"/>
    <property type="project" value="UniProtKB-KW"/>
</dbReference>
<dbReference type="EMBL" id="FJNE01000005">
    <property type="protein sequence ID" value="CZQ95247.1"/>
    <property type="molecule type" value="Genomic_DNA"/>
</dbReference>
<dbReference type="InterPro" id="IPR017871">
    <property type="entry name" value="ABC_transporter-like_CS"/>
</dbReference>
<feature type="transmembrane region" description="Helical" evidence="9">
    <location>
        <begin position="130"/>
        <end position="149"/>
    </location>
</feature>
<dbReference type="PROSITE" id="PS50893">
    <property type="entry name" value="ABC_TRANSPORTER_2"/>
    <property type="match status" value="1"/>
</dbReference>
<dbReference type="PANTHER" id="PTHR43394">
    <property type="entry name" value="ATP-DEPENDENT PERMEASE MDL1, MITOCHONDRIAL"/>
    <property type="match status" value="1"/>
</dbReference>
<dbReference type="Proteomes" id="UP000242754">
    <property type="component" value="Unassembled WGS sequence"/>
</dbReference>
<dbReference type="Pfam" id="PF00664">
    <property type="entry name" value="ABC_membrane"/>
    <property type="match status" value="1"/>
</dbReference>
<dbReference type="SUPFAM" id="SSF52540">
    <property type="entry name" value="P-loop containing nucleoside triphosphate hydrolases"/>
    <property type="match status" value="1"/>
</dbReference>
<dbReference type="RefSeq" id="WP_087033427.1">
    <property type="nucleotide sequence ID" value="NZ_FJNE01000005.1"/>
</dbReference>
<dbReference type="GO" id="GO:0016887">
    <property type="term" value="F:ATP hydrolysis activity"/>
    <property type="evidence" value="ECO:0007669"/>
    <property type="project" value="InterPro"/>
</dbReference>
<accession>A0A143YT51</accession>
<feature type="transmembrane region" description="Helical" evidence="9">
    <location>
        <begin position="52"/>
        <end position="73"/>
    </location>
</feature>
<dbReference type="Gene3D" id="3.40.50.300">
    <property type="entry name" value="P-loop containing nucleotide triphosphate hydrolases"/>
    <property type="match status" value="1"/>
</dbReference>
<keyword evidence="13" id="KW-1185">Reference proteome</keyword>
<dbReference type="STRING" id="140314.SAMN04488076_109106"/>
<evidence type="ECO:0000313" key="13">
    <source>
        <dbReference type="Proteomes" id="UP000242754"/>
    </source>
</evidence>
<evidence type="ECO:0000256" key="3">
    <source>
        <dbReference type="ARBA" id="ARBA00022475"/>
    </source>
</evidence>
<evidence type="ECO:0000256" key="7">
    <source>
        <dbReference type="ARBA" id="ARBA00022989"/>
    </source>
</evidence>
<dbReference type="Gene3D" id="1.20.1560.10">
    <property type="entry name" value="ABC transporter type 1, transmembrane domain"/>
    <property type="match status" value="1"/>
</dbReference>
<proteinExistence type="predicted"/>
<reference evidence="12 13" key="1">
    <citation type="submission" date="2016-02" db="EMBL/GenBank/DDBJ databases">
        <authorList>
            <person name="Wen L."/>
            <person name="He K."/>
            <person name="Yang H."/>
        </authorList>
    </citation>
    <scope>NUCLEOTIDE SEQUENCE [LARGE SCALE GENOMIC DNA]</scope>
    <source>
        <strain evidence="12">Trichococcus palustris</strain>
    </source>
</reference>
<dbReference type="InterPro" id="IPR039421">
    <property type="entry name" value="Type_1_exporter"/>
</dbReference>
<dbReference type="AlphaFoldDB" id="A0A143YT51"/>
<dbReference type="InterPro" id="IPR003593">
    <property type="entry name" value="AAA+_ATPase"/>
</dbReference>
<dbReference type="PANTHER" id="PTHR43394:SF1">
    <property type="entry name" value="ATP-BINDING CASSETTE SUB-FAMILY B MEMBER 10, MITOCHONDRIAL"/>
    <property type="match status" value="1"/>
</dbReference>
<evidence type="ECO:0000259" key="10">
    <source>
        <dbReference type="PROSITE" id="PS50893"/>
    </source>
</evidence>
<dbReference type="InterPro" id="IPR027417">
    <property type="entry name" value="P-loop_NTPase"/>
</dbReference>
<gene>
    <name evidence="12" type="ORF">Tpal_1862</name>
</gene>
<feature type="transmembrane region" description="Helical" evidence="9">
    <location>
        <begin position="155"/>
        <end position="174"/>
    </location>
</feature>
<dbReference type="SUPFAM" id="SSF90123">
    <property type="entry name" value="ABC transporter transmembrane region"/>
    <property type="match status" value="1"/>
</dbReference>
<evidence type="ECO:0000256" key="1">
    <source>
        <dbReference type="ARBA" id="ARBA00004651"/>
    </source>
</evidence>
<evidence type="ECO:0000256" key="8">
    <source>
        <dbReference type="ARBA" id="ARBA00023136"/>
    </source>
</evidence>
<comment type="subcellular location">
    <subcellularLocation>
        <location evidence="1">Cell membrane</location>
        <topology evidence="1">Multi-pass membrane protein</topology>
    </subcellularLocation>
</comment>
<keyword evidence="7 9" id="KW-1133">Transmembrane helix</keyword>
<dbReference type="PROSITE" id="PS50929">
    <property type="entry name" value="ABC_TM1F"/>
    <property type="match status" value="1"/>
</dbReference>
<dbReference type="PROSITE" id="PS00211">
    <property type="entry name" value="ABC_TRANSPORTER_1"/>
    <property type="match status" value="1"/>
</dbReference>
<dbReference type="Pfam" id="PF00005">
    <property type="entry name" value="ABC_tran"/>
    <property type="match status" value="1"/>
</dbReference>
<keyword evidence="6" id="KW-0067">ATP-binding</keyword>
<feature type="transmembrane region" description="Helical" evidence="9">
    <location>
        <begin position="241"/>
        <end position="258"/>
    </location>
</feature>
<dbReference type="SMART" id="SM00382">
    <property type="entry name" value="AAA"/>
    <property type="match status" value="1"/>
</dbReference>
<evidence type="ECO:0000256" key="5">
    <source>
        <dbReference type="ARBA" id="ARBA00022741"/>
    </source>
</evidence>
<evidence type="ECO:0000259" key="11">
    <source>
        <dbReference type="PROSITE" id="PS50929"/>
    </source>
</evidence>
<keyword evidence="4 9" id="KW-0812">Transmembrane</keyword>
<feature type="domain" description="ABC transmembrane type-1" evidence="11">
    <location>
        <begin position="19"/>
        <end position="298"/>
    </location>
</feature>
<sequence length="576" mass="64461">MSLIWRYISRYNSVLFFNVLGAFGFVFVELGLPTMLARLINGTIAGEGRGHILQITAIMFGLAFVGLVGRVIVAYTTSRVTTNMVADMRDDLYKKIQTFSHEEFDRFGVSSLVTRVTNDAFVLMQFAQMMLRMGLMTFIMMFASFFMIARTSPSLSWILLPAFPVLLIMILVVGKKSQPLSDAQQKNLDNINGNLRESLSGMRVIRAFVREDFQAERFETVNTLYSTVSKKLFRLMAWNQPLFSHIINLIIIAIMWFGSGKIASGNLQLGNLTAFIEYSFHALFSFMNFAVVFMMYPRASVSAKRIREVLETESSISPNETGITETETHGYLVFENVSFAYPGNTSTPVIKDISFTAQPGQTIAFIGSTGSGKSTLIQLIPRFYDVTKGRILVDGHDVRDYNLKALRAKIGFIPQKALLFTGTISENLRYGKGDASHKEIEEASEISQAKEFISRKPDKFDEHLAEGGSNLSGGQKQRLSIARAVVRKPDIYIFDDSFSALDYKTDASLRARLKKETGKATVIIVAQRISTIMHADKIIVLNEGEVVGQGTHKELLKTNQIYYDIASSQMSKEELA</sequence>
<evidence type="ECO:0000256" key="4">
    <source>
        <dbReference type="ARBA" id="ARBA00022692"/>
    </source>
</evidence>
<organism evidence="12 13">
    <name type="scientific">Trichococcus palustris</name>
    <dbReference type="NCBI Taxonomy" id="140314"/>
    <lineage>
        <taxon>Bacteria</taxon>
        <taxon>Bacillati</taxon>
        <taxon>Bacillota</taxon>
        <taxon>Bacilli</taxon>
        <taxon>Lactobacillales</taxon>
        <taxon>Carnobacteriaceae</taxon>
        <taxon>Trichococcus</taxon>
    </lineage>
</organism>
<dbReference type="GO" id="GO:0015421">
    <property type="term" value="F:ABC-type oligopeptide transporter activity"/>
    <property type="evidence" value="ECO:0007669"/>
    <property type="project" value="TreeGrafter"/>
</dbReference>
<dbReference type="CDD" id="cd18548">
    <property type="entry name" value="ABC_6TM_Tm287_like"/>
    <property type="match status" value="1"/>
</dbReference>
<dbReference type="InterPro" id="IPR003439">
    <property type="entry name" value="ABC_transporter-like_ATP-bd"/>
</dbReference>
<dbReference type="OrthoDB" id="9770415at2"/>
<dbReference type="FunFam" id="3.40.50.300:FF:000221">
    <property type="entry name" value="Multidrug ABC transporter ATP-binding protein"/>
    <property type="match status" value="1"/>
</dbReference>
<evidence type="ECO:0000256" key="6">
    <source>
        <dbReference type="ARBA" id="ARBA00022840"/>
    </source>
</evidence>
<dbReference type="GO" id="GO:0005886">
    <property type="term" value="C:plasma membrane"/>
    <property type="evidence" value="ECO:0007669"/>
    <property type="project" value="UniProtKB-SubCell"/>
</dbReference>
<feature type="transmembrane region" description="Helical" evidence="9">
    <location>
        <begin position="278"/>
        <end position="297"/>
    </location>
</feature>
<keyword evidence="2" id="KW-0813">Transport</keyword>
<name>A0A143YT51_9LACT</name>
<dbReference type="InterPro" id="IPR011527">
    <property type="entry name" value="ABC1_TM_dom"/>
</dbReference>
<keyword evidence="8 9" id="KW-0472">Membrane</keyword>
<evidence type="ECO:0000256" key="2">
    <source>
        <dbReference type="ARBA" id="ARBA00022448"/>
    </source>
</evidence>
<dbReference type="InterPro" id="IPR036640">
    <property type="entry name" value="ABC1_TM_sf"/>
</dbReference>
<evidence type="ECO:0000313" key="12">
    <source>
        <dbReference type="EMBL" id="CZQ95247.1"/>
    </source>
</evidence>